<reference evidence="3" key="1">
    <citation type="submission" date="2016-11" db="UniProtKB">
        <authorList>
            <consortium name="WormBaseParasite"/>
        </authorList>
    </citation>
    <scope>IDENTIFICATION</scope>
</reference>
<dbReference type="AlphaFoldDB" id="A0A1I8FD17"/>
<name>A0A1I8FD17_9PLAT</name>
<organism evidence="2 3">
    <name type="scientific">Macrostomum lignano</name>
    <dbReference type="NCBI Taxonomy" id="282301"/>
    <lineage>
        <taxon>Eukaryota</taxon>
        <taxon>Metazoa</taxon>
        <taxon>Spiralia</taxon>
        <taxon>Lophotrochozoa</taxon>
        <taxon>Platyhelminthes</taxon>
        <taxon>Rhabditophora</taxon>
        <taxon>Macrostomorpha</taxon>
        <taxon>Macrostomida</taxon>
        <taxon>Macrostomidae</taxon>
        <taxon>Macrostomum</taxon>
    </lineage>
</organism>
<dbReference type="WBParaSite" id="maker-unitig_29949-snap-gene-0.2-mRNA-1">
    <property type="protein sequence ID" value="maker-unitig_29949-snap-gene-0.2-mRNA-1"/>
    <property type="gene ID" value="maker-unitig_29949-snap-gene-0.2"/>
</dbReference>
<accession>A0A1I8FD17</accession>
<feature type="compositionally biased region" description="Low complexity" evidence="1">
    <location>
        <begin position="127"/>
        <end position="136"/>
    </location>
</feature>
<feature type="region of interest" description="Disordered" evidence="1">
    <location>
        <begin position="122"/>
        <end position="177"/>
    </location>
</feature>
<dbReference type="Proteomes" id="UP000095280">
    <property type="component" value="Unplaced"/>
</dbReference>
<evidence type="ECO:0000256" key="1">
    <source>
        <dbReference type="SAM" id="MobiDB-lite"/>
    </source>
</evidence>
<evidence type="ECO:0000313" key="3">
    <source>
        <dbReference type="WBParaSite" id="maker-unitig_29949-snap-gene-0.2-mRNA-1"/>
    </source>
</evidence>
<evidence type="ECO:0000313" key="2">
    <source>
        <dbReference type="Proteomes" id="UP000095280"/>
    </source>
</evidence>
<keyword evidence="2" id="KW-1185">Reference proteome</keyword>
<feature type="compositionally biased region" description="Low complexity" evidence="1">
    <location>
        <begin position="145"/>
        <end position="154"/>
    </location>
</feature>
<protein>
    <submittedName>
        <fullName evidence="3">Uncharacterized protein</fullName>
    </submittedName>
</protein>
<sequence length="190" mass="20974">AALLLVQLEASRSYSERGAPLGKSPWIAQAAGRFRATQPVLLPAAFGEVSLRLHHTTCRHRRRFLCQRGTPIDEFESSGLGEPPRRRRKFVLNRAAASAATRLCDHAKFPVIALRPTATEGLARPGAASPSTSLPPSRRPRLPRRQSPSSQAPLMVDFELPNDSQNSPAKCSRRHLRRPTKILGARFECT</sequence>
<proteinExistence type="predicted"/>